<dbReference type="CDD" id="cd05244">
    <property type="entry name" value="BVR-B_like_SDR_a"/>
    <property type="match status" value="1"/>
</dbReference>
<dbReference type="InterPro" id="IPR016040">
    <property type="entry name" value="NAD(P)-bd_dom"/>
</dbReference>
<dbReference type="HOGENOM" id="CLU_025711_4_5_10"/>
<gene>
    <name evidence="2" type="ordered locus">Solca_1659</name>
</gene>
<dbReference type="Proteomes" id="UP000007590">
    <property type="component" value="Chromosome"/>
</dbReference>
<dbReference type="EMBL" id="CP003349">
    <property type="protein sequence ID" value="AFD06725.1"/>
    <property type="molecule type" value="Genomic_DNA"/>
</dbReference>
<dbReference type="SUPFAM" id="SSF51735">
    <property type="entry name" value="NAD(P)-binding Rossmann-fold domains"/>
    <property type="match status" value="1"/>
</dbReference>
<dbReference type="KEGG" id="scn:Solca_1659"/>
<dbReference type="eggNOG" id="COG0702">
    <property type="taxonomic scope" value="Bacteria"/>
</dbReference>
<dbReference type="GO" id="GO:0004074">
    <property type="term" value="F:biliverdin reductase [NAD(P)H] activity"/>
    <property type="evidence" value="ECO:0007669"/>
    <property type="project" value="TreeGrafter"/>
</dbReference>
<proteinExistence type="predicted"/>
<dbReference type="InterPro" id="IPR036291">
    <property type="entry name" value="NAD(P)-bd_dom_sf"/>
</dbReference>
<dbReference type="GO" id="GO:0042602">
    <property type="term" value="F:riboflavin reductase (NADPH) activity"/>
    <property type="evidence" value="ECO:0007669"/>
    <property type="project" value="TreeGrafter"/>
</dbReference>
<reference evidence="2" key="1">
    <citation type="submission" date="2012-02" db="EMBL/GenBank/DDBJ databases">
        <title>The complete genome of Solitalea canadensis DSM 3403.</title>
        <authorList>
            <consortium name="US DOE Joint Genome Institute (JGI-PGF)"/>
            <person name="Lucas S."/>
            <person name="Copeland A."/>
            <person name="Lapidus A."/>
            <person name="Glavina del Rio T."/>
            <person name="Dalin E."/>
            <person name="Tice H."/>
            <person name="Bruce D."/>
            <person name="Goodwin L."/>
            <person name="Pitluck S."/>
            <person name="Peters L."/>
            <person name="Ovchinnikova G."/>
            <person name="Lu M."/>
            <person name="Kyrpides N."/>
            <person name="Mavromatis K."/>
            <person name="Ivanova N."/>
            <person name="Brettin T."/>
            <person name="Detter J.C."/>
            <person name="Han C."/>
            <person name="Larimer F."/>
            <person name="Land M."/>
            <person name="Hauser L."/>
            <person name="Markowitz V."/>
            <person name="Cheng J.-F."/>
            <person name="Hugenholtz P."/>
            <person name="Woyke T."/>
            <person name="Wu D."/>
            <person name="Spring S."/>
            <person name="Schroeder M."/>
            <person name="Kopitz M."/>
            <person name="Brambilla E."/>
            <person name="Klenk H.-P."/>
            <person name="Eisen J.A."/>
        </authorList>
    </citation>
    <scope>NUCLEOTIDE SEQUENCE</scope>
    <source>
        <strain evidence="2">DSM 3403</strain>
    </source>
</reference>
<dbReference type="PANTHER" id="PTHR43355">
    <property type="entry name" value="FLAVIN REDUCTASE (NADPH)"/>
    <property type="match status" value="1"/>
</dbReference>
<dbReference type="Pfam" id="PF13460">
    <property type="entry name" value="NAD_binding_10"/>
    <property type="match status" value="1"/>
</dbReference>
<dbReference type="STRING" id="929556.Solca_1659"/>
<dbReference type="Gene3D" id="3.40.50.720">
    <property type="entry name" value="NAD(P)-binding Rossmann-like Domain"/>
    <property type="match status" value="1"/>
</dbReference>
<name>H8KQI7_SOLCM</name>
<dbReference type="PANTHER" id="PTHR43355:SF2">
    <property type="entry name" value="FLAVIN REDUCTASE (NADPH)"/>
    <property type="match status" value="1"/>
</dbReference>
<protein>
    <submittedName>
        <fullName evidence="2">Putative NADH-flavin reductase</fullName>
    </submittedName>
</protein>
<evidence type="ECO:0000313" key="3">
    <source>
        <dbReference type="Proteomes" id="UP000007590"/>
    </source>
</evidence>
<feature type="domain" description="NAD(P)-binding" evidence="1">
    <location>
        <begin position="11"/>
        <end position="198"/>
    </location>
</feature>
<keyword evidence="3" id="KW-1185">Reference proteome</keyword>
<accession>H8KQI7</accession>
<dbReference type="InterPro" id="IPR051606">
    <property type="entry name" value="Polyketide_Oxido-like"/>
</dbReference>
<evidence type="ECO:0000259" key="1">
    <source>
        <dbReference type="Pfam" id="PF13460"/>
    </source>
</evidence>
<evidence type="ECO:0000313" key="2">
    <source>
        <dbReference type="EMBL" id="AFD06725.1"/>
    </source>
</evidence>
<dbReference type="AlphaFoldDB" id="H8KQI7"/>
<sequence>MNIKMKLLIFGSTGTIGRQLVEQALDQGHTVTAFVRNPSKITVEHKNPRLIQGDVMDLSTVEKAMYGHDTVLCTLGAGNKGVIRSEGTKHIIDAMKKTGVQRLICQTTLGAGDSRSNLNFLWKHIMFGMLLRKAYEDHQLQEKYVRQSNLDWIIVRPGAFTDGARSGMYRHGFSVNDKSLKLKISRADVADFMLKQLIDNTYLHKTPGLSY</sequence>
<organism evidence="2 3">
    <name type="scientific">Solitalea canadensis (strain ATCC 29591 / DSM 3403 / JCM 21819 / LMG 8368 / NBRC 15130 / NCIMB 12057 / USAM 9D)</name>
    <name type="common">Flexibacter canadensis</name>
    <dbReference type="NCBI Taxonomy" id="929556"/>
    <lineage>
        <taxon>Bacteria</taxon>
        <taxon>Pseudomonadati</taxon>
        <taxon>Bacteroidota</taxon>
        <taxon>Sphingobacteriia</taxon>
        <taxon>Sphingobacteriales</taxon>
        <taxon>Sphingobacteriaceae</taxon>
        <taxon>Solitalea</taxon>
    </lineage>
</organism>